<evidence type="ECO:0000313" key="2">
    <source>
        <dbReference type="Proteomes" id="UP000507222"/>
    </source>
</evidence>
<organism evidence="1 2">
    <name type="scientific">Prunus armeniaca</name>
    <name type="common">Apricot</name>
    <name type="synonym">Armeniaca vulgaris</name>
    <dbReference type="NCBI Taxonomy" id="36596"/>
    <lineage>
        <taxon>Eukaryota</taxon>
        <taxon>Viridiplantae</taxon>
        <taxon>Streptophyta</taxon>
        <taxon>Embryophyta</taxon>
        <taxon>Tracheophyta</taxon>
        <taxon>Spermatophyta</taxon>
        <taxon>Magnoliopsida</taxon>
        <taxon>eudicotyledons</taxon>
        <taxon>Gunneridae</taxon>
        <taxon>Pentapetalae</taxon>
        <taxon>rosids</taxon>
        <taxon>fabids</taxon>
        <taxon>Rosales</taxon>
        <taxon>Rosaceae</taxon>
        <taxon>Amygdaloideae</taxon>
        <taxon>Amygdaleae</taxon>
        <taxon>Prunus</taxon>
    </lineage>
</organism>
<reference evidence="1 2" key="1">
    <citation type="submission" date="2020-05" db="EMBL/GenBank/DDBJ databases">
        <authorList>
            <person name="Campoy J."/>
            <person name="Schneeberger K."/>
            <person name="Spophaly S."/>
        </authorList>
    </citation>
    <scope>NUCLEOTIDE SEQUENCE [LARGE SCALE GENOMIC DNA]</scope>
    <source>
        <strain evidence="1">PruArmRojPasFocal</strain>
    </source>
</reference>
<dbReference type="Proteomes" id="UP000507222">
    <property type="component" value="Unassembled WGS sequence"/>
</dbReference>
<dbReference type="AlphaFoldDB" id="A0A6J5UV73"/>
<proteinExistence type="predicted"/>
<accession>A0A6J5UV73</accession>
<sequence length="65" mass="7408">MGQDPAANKTFNGILWSNLLQRSDILRHDTSGRGKIVLFCTGSIVKLEFDQKLYEHGIWSLKFVL</sequence>
<name>A0A6J5UV73_PRUAR</name>
<gene>
    <name evidence="1" type="ORF">CURHAP_LOCUS31225</name>
</gene>
<evidence type="ECO:0000313" key="1">
    <source>
        <dbReference type="EMBL" id="CAB4279115.1"/>
    </source>
</evidence>
<dbReference type="EMBL" id="CAEKDK010000005">
    <property type="protein sequence ID" value="CAB4279115.1"/>
    <property type="molecule type" value="Genomic_DNA"/>
</dbReference>
<protein>
    <submittedName>
        <fullName evidence="1">Uncharacterized protein</fullName>
    </submittedName>
</protein>